<comment type="caution">
    <text evidence="3">The sequence shown here is derived from an EMBL/GenBank/DDBJ whole genome shotgun (WGS) entry which is preliminary data.</text>
</comment>
<feature type="transmembrane region" description="Helical" evidence="1">
    <location>
        <begin position="322"/>
        <end position="347"/>
    </location>
</feature>
<feature type="transmembrane region" description="Helical" evidence="1">
    <location>
        <begin position="359"/>
        <end position="375"/>
    </location>
</feature>
<feature type="signal peptide" evidence="2">
    <location>
        <begin position="1"/>
        <end position="29"/>
    </location>
</feature>
<organism evidence="3">
    <name type="scientific">Caldilineaceae bacterium SB0664_bin_27</name>
    <dbReference type="NCBI Taxonomy" id="2605260"/>
    <lineage>
        <taxon>Bacteria</taxon>
        <taxon>Bacillati</taxon>
        <taxon>Chloroflexota</taxon>
        <taxon>Caldilineae</taxon>
        <taxon>Caldilineales</taxon>
        <taxon>Caldilineaceae</taxon>
    </lineage>
</organism>
<proteinExistence type="predicted"/>
<feature type="transmembrane region" description="Helical" evidence="1">
    <location>
        <begin position="287"/>
        <end position="316"/>
    </location>
</feature>
<keyword evidence="1" id="KW-0472">Membrane</keyword>
<accession>A0A6B0YVY3</accession>
<evidence type="ECO:0000313" key="3">
    <source>
        <dbReference type="EMBL" id="MXY94787.1"/>
    </source>
</evidence>
<feature type="transmembrane region" description="Helical" evidence="1">
    <location>
        <begin position="381"/>
        <end position="398"/>
    </location>
</feature>
<feature type="transmembrane region" description="Helical" evidence="1">
    <location>
        <begin position="244"/>
        <end position="266"/>
    </location>
</feature>
<evidence type="ECO:0000256" key="1">
    <source>
        <dbReference type="SAM" id="Phobius"/>
    </source>
</evidence>
<dbReference type="EMBL" id="VXRG01000127">
    <property type="protein sequence ID" value="MXY94787.1"/>
    <property type="molecule type" value="Genomic_DNA"/>
</dbReference>
<evidence type="ECO:0000256" key="2">
    <source>
        <dbReference type="SAM" id="SignalP"/>
    </source>
</evidence>
<gene>
    <name evidence="3" type="ORF">F4Y42_15215</name>
</gene>
<protein>
    <submittedName>
        <fullName evidence="3">Polymer-forming cytoskeletal protein</fullName>
    </submittedName>
</protein>
<feature type="chain" id="PRO_5025604592" evidence="2">
    <location>
        <begin position="30"/>
        <end position="416"/>
    </location>
</feature>
<keyword evidence="1" id="KW-1133">Transmembrane helix</keyword>
<keyword evidence="2" id="KW-0732">Signal</keyword>
<name>A0A6B0YVY3_9CHLR</name>
<reference evidence="3" key="1">
    <citation type="submission" date="2019-09" db="EMBL/GenBank/DDBJ databases">
        <title>Characterisation of the sponge microbiome using genome-centric metagenomics.</title>
        <authorList>
            <person name="Engelberts J.P."/>
            <person name="Robbins S.J."/>
            <person name="De Goeij J.M."/>
            <person name="Aranda M."/>
            <person name="Bell S.C."/>
            <person name="Webster N.S."/>
        </authorList>
    </citation>
    <scope>NUCLEOTIDE SEQUENCE</scope>
    <source>
        <strain evidence="3">SB0664_bin_27</strain>
    </source>
</reference>
<dbReference type="AlphaFoldDB" id="A0A6B0YVY3"/>
<sequence length="416" mass="42680">MKLPKKPARWLVVAFMAFLTLALSSAALAAEFASDQTYRLAEGETVDDDLYIAATEIFINGTIKGDLLAGASYIEIGPNGVVEGDLWAAANGIVIHGTILDDLRAVGSGIELTGTVADDAFLGAGGGQTTIPTGGGSQAVTGGLNITGEVGGDIYVGAAEADISGAVGGDLFGALGMLYLSGTVGGDVDIQVGEFTVTDAARIGGELSYAAPEQRQIPAGVARDIQYEAPPAAESPGGTIVGAIFGWIFRTIAIGAGVAILGWLLLRLRPNILVRPAAAIQSSPVETGLYGLLAAVVLIFIPIASLILVAFTWAFWGVLPAIATFIFLVASSALVWFLSPLLTGYWLGEKIGERLGGDYSPLLLLLMGALLIVVLGRIPVLGWLVYLLSFVLALGGLLRSGAAATGDRPAEAAVAK</sequence>
<keyword evidence="1" id="KW-0812">Transmembrane</keyword>